<proteinExistence type="predicted"/>
<feature type="non-terminal residue" evidence="1">
    <location>
        <position position="72"/>
    </location>
</feature>
<dbReference type="SUPFAM" id="SSF55681">
    <property type="entry name" value="Class II aaRS and biotin synthetases"/>
    <property type="match status" value="1"/>
</dbReference>
<protein>
    <submittedName>
        <fullName evidence="1">Glycine--tRNA ligase</fullName>
    </submittedName>
</protein>
<dbReference type="InterPro" id="IPR045864">
    <property type="entry name" value="aa-tRNA-synth_II/BPL/LPL"/>
</dbReference>
<name>K1S912_9ZZZZ</name>
<accession>K1S912</accession>
<keyword evidence="1" id="KW-0436">Ligase</keyword>
<dbReference type="AlphaFoldDB" id="K1S912"/>
<dbReference type="EMBL" id="AJWZ01009813">
    <property type="protein sequence ID" value="EKC50235.1"/>
    <property type="molecule type" value="Genomic_DNA"/>
</dbReference>
<dbReference type="PANTHER" id="PTHR10745">
    <property type="entry name" value="GLYCYL-TRNA SYNTHETASE/DNA POLYMERASE SUBUNIT GAMMA-2"/>
    <property type="match status" value="1"/>
</dbReference>
<dbReference type="GO" id="GO:0006426">
    <property type="term" value="P:glycyl-tRNA aminoacylation"/>
    <property type="evidence" value="ECO:0007669"/>
    <property type="project" value="TreeGrafter"/>
</dbReference>
<comment type="caution">
    <text evidence="1">The sequence shown here is derived from an EMBL/GenBank/DDBJ whole genome shotgun (WGS) entry which is preliminary data.</text>
</comment>
<reference evidence="1" key="1">
    <citation type="journal article" date="2013" name="Environ. Microbiol.">
        <title>Microbiota from the distal guts of lean and obese adolescents exhibit partial functional redundancy besides clear differences in community structure.</title>
        <authorList>
            <person name="Ferrer M."/>
            <person name="Ruiz A."/>
            <person name="Lanza F."/>
            <person name="Haange S.B."/>
            <person name="Oberbach A."/>
            <person name="Till H."/>
            <person name="Bargiela R."/>
            <person name="Campoy C."/>
            <person name="Segura M.T."/>
            <person name="Richter M."/>
            <person name="von Bergen M."/>
            <person name="Seifert J."/>
            <person name="Suarez A."/>
        </authorList>
    </citation>
    <scope>NUCLEOTIDE SEQUENCE</scope>
</reference>
<dbReference type="PANTHER" id="PTHR10745:SF8">
    <property type="entry name" value="DNA POLYMERASE SUBUNIT GAMMA-2, MITOCHONDRIAL"/>
    <property type="match status" value="1"/>
</dbReference>
<sequence>MKNTEKTMDKIVALCKNRGFVYPGSEIYGGLANSWDYGPLGVELKNNVKRAWWQKFVQENPYNVGLDSAILM</sequence>
<evidence type="ECO:0000313" key="1">
    <source>
        <dbReference type="EMBL" id="EKC50235.1"/>
    </source>
</evidence>
<dbReference type="GO" id="GO:0004820">
    <property type="term" value="F:glycine-tRNA ligase activity"/>
    <property type="evidence" value="ECO:0007669"/>
    <property type="project" value="TreeGrafter"/>
</dbReference>
<organism evidence="1">
    <name type="scientific">human gut metagenome</name>
    <dbReference type="NCBI Taxonomy" id="408170"/>
    <lineage>
        <taxon>unclassified sequences</taxon>
        <taxon>metagenomes</taxon>
        <taxon>organismal metagenomes</taxon>
    </lineage>
</organism>
<dbReference type="InterPro" id="IPR027031">
    <property type="entry name" value="Gly-tRNA_synthase/POLG2"/>
</dbReference>
<dbReference type="GO" id="GO:0005737">
    <property type="term" value="C:cytoplasm"/>
    <property type="evidence" value="ECO:0007669"/>
    <property type="project" value="TreeGrafter"/>
</dbReference>
<dbReference type="Gene3D" id="3.30.930.10">
    <property type="entry name" value="Bira Bifunctional Protein, Domain 2"/>
    <property type="match status" value="1"/>
</dbReference>
<gene>
    <name evidence="1" type="ORF">OBE_14235</name>
</gene>